<dbReference type="eggNOG" id="KOG1140">
    <property type="taxonomic scope" value="Eukaryota"/>
</dbReference>
<dbReference type="InterPro" id="IPR036390">
    <property type="entry name" value="WH_DNA-bd_sf"/>
</dbReference>
<evidence type="ECO:0000259" key="10">
    <source>
        <dbReference type="PROSITE" id="PS51157"/>
    </source>
</evidence>
<keyword evidence="5 9" id="KW-0833">Ubl conjugation pathway</keyword>
<keyword evidence="12" id="KW-1185">Reference proteome</keyword>
<dbReference type="InterPro" id="IPR003126">
    <property type="entry name" value="Znf_UBR"/>
</dbReference>
<feature type="zinc finger region" description="UBR-type" evidence="8">
    <location>
        <begin position="94"/>
        <end position="170"/>
    </location>
</feature>
<evidence type="ECO:0000256" key="7">
    <source>
        <dbReference type="ARBA" id="ARBA00046341"/>
    </source>
</evidence>
<dbReference type="EMBL" id="HE616746">
    <property type="protein sequence ID" value="CCE92681.1"/>
    <property type="molecule type" value="Genomic_DNA"/>
</dbReference>
<dbReference type="GeneID" id="11504082"/>
<dbReference type="InterPro" id="IPR044046">
    <property type="entry name" value="E3_ligase_UBR-like_C"/>
</dbReference>
<dbReference type="EC" id="2.3.2.27" evidence="9"/>
<dbReference type="GO" id="GO:0008270">
    <property type="term" value="F:zinc ion binding"/>
    <property type="evidence" value="ECO:0007669"/>
    <property type="project" value="UniProtKB-UniRule"/>
</dbReference>
<reference evidence="11 12" key="1">
    <citation type="journal article" date="2011" name="Proc. Natl. Acad. Sci. U.S.A.">
        <title>Evolutionary erosion of yeast sex chromosomes by mating-type switching accidents.</title>
        <authorList>
            <person name="Gordon J.L."/>
            <person name="Armisen D."/>
            <person name="Proux-Wera E."/>
            <person name="Oheigeartaigh S.S."/>
            <person name="Byrne K.P."/>
            <person name="Wolfe K.H."/>
        </authorList>
    </citation>
    <scope>NUCLEOTIDE SEQUENCE [LARGE SCALE GENOMIC DNA]</scope>
    <source>
        <strain evidence="12">ATCC 10662 / CBS 1146 / NBRC 0425 / NCYC 2629 / NRRL Y-866</strain>
    </source>
</reference>
<evidence type="ECO:0000256" key="3">
    <source>
        <dbReference type="ARBA" id="ARBA00022723"/>
    </source>
</evidence>
<evidence type="ECO:0000256" key="6">
    <source>
        <dbReference type="ARBA" id="ARBA00022833"/>
    </source>
</evidence>
<comment type="function">
    <text evidence="9">Ubiquitin ligase protein which is a component of the N-end rule pathway. Recognizes and binds to proteins bearing specific N-terminal residues that are destabilizing according to the N-end rule, leading to their ubiquitination and subsequent degradation.</text>
</comment>
<evidence type="ECO:0000256" key="8">
    <source>
        <dbReference type="PROSITE-ProRule" id="PRU00508"/>
    </source>
</evidence>
<dbReference type="GO" id="GO:0005737">
    <property type="term" value="C:cytoplasm"/>
    <property type="evidence" value="ECO:0007669"/>
    <property type="project" value="TreeGrafter"/>
</dbReference>
<feature type="domain" description="UBR-type" evidence="10">
    <location>
        <begin position="94"/>
        <end position="170"/>
    </location>
</feature>
<name>G8ZVN7_TORDE</name>
<comment type="pathway">
    <text evidence="9">Protein modification; protein ubiquitination.</text>
</comment>
<dbReference type="PROSITE" id="PS51157">
    <property type="entry name" value="ZF_UBR"/>
    <property type="match status" value="1"/>
</dbReference>
<dbReference type="STRING" id="1076872.G8ZVN7"/>
<dbReference type="RefSeq" id="XP_003681892.1">
    <property type="nucleotide sequence ID" value="XM_003681844.1"/>
</dbReference>
<dbReference type="InParanoid" id="G8ZVN7"/>
<dbReference type="GO" id="GO:0071629">
    <property type="term" value="P:cytoplasm protein quality control by the ubiquitin-proteasome system"/>
    <property type="evidence" value="ECO:0007669"/>
    <property type="project" value="EnsemblFungi"/>
</dbReference>
<evidence type="ECO:0000256" key="1">
    <source>
        <dbReference type="ARBA" id="ARBA00000900"/>
    </source>
</evidence>
<dbReference type="UniPathway" id="UPA00143"/>
<keyword evidence="6 9" id="KW-0862">Zinc</keyword>
<evidence type="ECO:0000256" key="5">
    <source>
        <dbReference type="ARBA" id="ARBA00022786"/>
    </source>
</evidence>
<dbReference type="Proteomes" id="UP000005627">
    <property type="component" value="Chromosome 5"/>
</dbReference>
<dbReference type="GO" id="GO:0000151">
    <property type="term" value="C:ubiquitin ligase complex"/>
    <property type="evidence" value="ECO:0007669"/>
    <property type="project" value="TreeGrafter"/>
</dbReference>
<organism evidence="11 12">
    <name type="scientific">Torulaspora delbrueckii</name>
    <name type="common">Yeast</name>
    <name type="synonym">Candida colliculosa</name>
    <dbReference type="NCBI Taxonomy" id="4950"/>
    <lineage>
        <taxon>Eukaryota</taxon>
        <taxon>Fungi</taxon>
        <taxon>Dikarya</taxon>
        <taxon>Ascomycota</taxon>
        <taxon>Saccharomycotina</taxon>
        <taxon>Saccharomycetes</taxon>
        <taxon>Saccharomycetales</taxon>
        <taxon>Saccharomycetaceae</taxon>
        <taxon>Torulaspora</taxon>
    </lineage>
</organism>
<comment type="catalytic activity">
    <reaction evidence="1 9">
        <text>S-ubiquitinyl-[E2 ubiquitin-conjugating enzyme]-L-cysteine + [acceptor protein]-L-lysine = [E2 ubiquitin-conjugating enzyme]-L-cysteine + N(6)-ubiquitinyl-[acceptor protein]-L-lysine.</text>
        <dbReference type="EC" id="2.3.2.27"/>
    </reaction>
</comment>
<proteinExistence type="inferred from homology"/>
<dbReference type="GO" id="GO:0061630">
    <property type="term" value="F:ubiquitin protein ligase activity"/>
    <property type="evidence" value="ECO:0007669"/>
    <property type="project" value="UniProtKB-UniRule"/>
</dbReference>
<dbReference type="GO" id="GO:0000209">
    <property type="term" value="P:protein polyubiquitination"/>
    <property type="evidence" value="ECO:0007669"/>
    <property type="project" value="EnsemblFungi"/>
</dbReference>
<dbReference type="KEGG" id="tdl:TDEL_0E04380"/>
<dbReference type="Gene3D" id="2.10.110.30">
    <property type="match status" value="1"/>
</dbReference>
<evidence type="ECO:0000313" key="11">
    <source>
        <dbReference type="EMBL" id="CCE92681.1"/>
    </source>
</evidence>
<dbReference type="GO" id="GO:0034620">
    <property type="term" value="P:cellular response to unfolded protein"/>
    <property type="evidence" value="ECO:0007669"/>
    <property type="project" value="EnsemblFungi"/>
</dbReference>
<sequence length="1824" mass="207874">MDLNKCRISNVRDFLVHLPRLARYEYDGAVSYVVWKVLDLCMEHGEQGVDWTSFAELLESESWLDGTYKRVLKGSSWREKAVKNARKGNLHAGTMCNRQCFPAETVYYCFTCTMNPLYELCEFCFDKAKHEGHVYTAKIVVRPEGRVCHCGNTSVFKEPHCIDQCRNPLNTVKSENPGASEYDENVVNTVSTLMDYLIDVAVYSNEQDGKASPVECGRQKVDGIAKPETLLTDSKGEIPDSRGESQWALQIDEEDCQMRYMDLAAKISRILNKPAEYAISITEMLESGSPSVTVIKSSDRAKIEAISTRFSNEGAKNHIRETRDTFKRDLVDDLVYWFYVLMINETTSLQTKKAVRLSILNAWQSGLSVIRHPATGRSPFIAKINLLGGFLVSYEQREIFPWFNPWQFTNTEDPMVMNVMSNYDKRLANTNVLNNVLRYHPFHGSRFQYFLTASPDFLSRSARYRMLKIVCSLFTIMDPSRQCLAAQYLDIYLAVLYSTVASDNTGFKVSLMGTLSQYTFQDPETANLAIRRGFIQRILRFAFNLMAFTSEDLMTYLPIPLYYGCKLPSESIKNRRTIICFKDICIVMSTNTIPQTLLEDDNVLIAITESFAEFNKILPLKRETSEHVEFENFDFSSYYFFFSSILIMTDGYVRSVSLISDLEARRKIVVKLINIAMEKEFELLIQFRRSTSASSLKEPSQSDGTEQQLPLVKEKICNHICQIINFQVGVDTQNFFNPMAYLFKFILQWSLCGRYVPLPEHLRNYIDFTALFSDKSKALYVSESALSTLVLLGQINVGFWVRNGTPITHQARMYTKYSMREFTYMSDIFNVQFSMATADPNEFMVTFLARWGLKHWANGFPMGDYPDFETTVAVVNQCFVLLVQLLTETKSLTVVSSVDGFQKTLRAEIIHALCFRNCTYSQIMNSIPEHITKHAAFDLYLEEYTNFTPPSGLTDCGVYSLKAEYKGEVDPYYVAMSPNKRYEVEKNIRMTMAVREKMAYEDTFIPAKRVADALKSTPYCNLFAISSADTFGTFLKNTLDHIKKFECESILPTIVHLIHLCVVNNLNGFMKIFWHEFGSMDAEFCYYHSIGSVLYDFLLHDGFSQVHGKIREIFRYLGKAAPHVDVNSFLREQVPSFSTEVLWSSNSMKNGKDGEFERKKALANLRKKKMMKKLAKQQLQFMGNHSLTTSDEESCKESSADSVSNQQVGWELCEDPCVFCKMPSAEDVFVYFSYQEENICEHEEDFIEGAYSRKIGSSSAGQQCQPFSEHKRVGKTRQAPVLRTCGHGSHISCLANHMKSIRTIHNQTTKNVPFAFGFGLMYCPLCNGLCNSFLPQLPRTYYRGANTTCEGKGSALPHEPSPLLLSTAVKAARIFQDLVREPNKADNGLVDVINRLLANTTRNVELASRPESGGYLMGISNQKSLALQLLLTLRDVLKKENLDPSPSTDVLLNWDSFVSGNVDCDLLITGSELVDLRAAAGNEESEMEQNKWRICIKEVLKRKIYQDILVLAKEMIKLDFYEDKLADAPWNAEESQSNGPENEKSLIMNMFREVVRCLDPKVREVTRYASFGNYIYQLLIQSLTVFLKRLCVVFHGRYAANATCKIPSSYARALEYLLSRLDLAPMEDLVRDFHHEDFAHVLDLTKKSLSTDGADGVANKLDNLSFTCAEAIKLIDLPESLSEFFSSEDDNIKHRALKDDIAICLFCGKRCQIQRAVALHHYAIGACTNHVINECPVISTYGVFLLIRSNAIHLSYGQKGSFYPAPYLHKHGEPDEDFKYNSPVYLDRSRYEHLKNGVILENMIPHIVFRLTDNNSDLGGWETM</sequence>
<dbReference type="PANTHER" id="PTHR21497:SF24">
    <property type="entry name" value="E3 UBIQUITIN-PROTEIN LIGASE UBR1"/>
    <property type="match status" value="1"/>
</dbReference>
<dbReference type="PANTHER" id="PTHR21497">
    <property type="entry name" value="UBIQUITIN LIGASE E3 ALPHA-RELATED"/>
    <property type="match status" value="1"/>
</dbReference>
<evidence type="ECO:0000256" key="2">
    <source>
        <dbReference type="ARBA" id="ARBA00022679"/>
    </source>
</evidence>
<protein>
    <recommendedName>
        <fullName evidence="9">E3 ubiquitin-protein ligase</fullName>
        <ecNumber evidence="9">2.3.2.27</ecNumber>
    </recommendedName>
</protein>
<accession>G8ZVN7</accession>
<dbReference type="InterPro" id="IPR055194">
    <property type="entry name" value="UBR1-like_WH"/>
</dbReference>
<keyword evidence="2 9" id="KW-0808">Transferase</keyword>
<dbReference type="OrthoDB" id="26387at2759"/>
<dbReference type="GO" id="GO:1990305">
    <property type="term" value="C:RAD6-UBR2 ubiquitin ligase complex"/>
    <property type="evidence" value="ECO:0007669"/>
    <property type="project" value="EnsemblFungi"/>
</dbReference>
<comment type="similarity">
    <text evidence="7 9">Belongs to the E3 ubiquitin-protein ligase UBR1-like family.</text>
</comment>
<dbReference type="GO" id="GO:0071596">
    <property type="term" value="P:ubiquitin-dependent protein catabolic process via the N-end rule pathway"/>
    <property type="evidence" value="ECO:0007669"/>
    <property type="project" value="UniProtKB-UniRule"/>
</dbReference>
<dbReference type="InterPro" id="IPR039164">
    <property type="entry name" value="UBR1-like"/>
</dbReference>
<evidence type="ECO:0000256" key="9">
    <source>
        <dbReference type="RuleBase" id="RU366018"/>
    </source>
</evidence>
<dbReference type="SMART" id="SM00396">
    <property type="entry name" value="ZnF_UBR1"/>
    <property type="match status" value="1"/>
</dbReference>
<dbReference type="FunCoup" id="G8ZVN7">
    <property type="interactions" value="97"/>
</dbReference>
<dbReference type="GO" id="GO:1990304">
    <property type="term" value="C:MUB1-RAD6-UBR2 ubiquitin ligase complex"/>
    <property type="evidence" value="ECO:0007669"/>
    <property type="project" value="EnsemblFungi"/>
</dbReference>
<evidence type="ECO:0000313" key="12">
    <source>
        <dbReference type="Proteomes" id="UP000005627"/>
    </source>
</evidence>
<evidence type="ECO:0000256" key="4">
    <source>
        <dbReference type="ARBA" id="ARBA00022771"/>
    </source>
</evidence>
<keyword evidence="3 9" id="KW-0479">Metal-binding</keyword>
<dbReference type="HOGENOM" id="CLU_004097_0_0_1"/>
<dbReference type="SUPFAM" id="SSF46785">
    <property type="entry name" value="Winged helix' DNA-binding domain"/>
    <property type="match status" value="1"/>
</dbReference>
<keyword evidence="4 9" id="KW-0863">Zinc-finger</keyword>
<dbReference type="Pfam" id="PF18995">
    <property type="entry name" value="PRT6_C"/>
    <property type="match status" value="1"/>
</dbReference>
<dbReference type="Pfam" id="PF22960">
    <property type="entry name" value="WHD_UBR1"/>
    <property type="match status" value="1"/>
</dbReference>
<dbReference type="Pfam" id="PF02207">
    <property type="entry name" value="zf-UBR"/>
    <property type="match status" value="1"/>
</dbReference>
<dbReference type="CDD" id="cd19670">
    <property type="entry name" value="UBR-box_UBR1_2_3"/>
    <property type="match status" value="1"/>
</dbReference>
<gene>
    <name evidence="11" type="primary">TDEL0E04380</name>
    <name evidence="11" type="ORF">TDEL_0E04380</name>
</gene>